<dbReference type="Pfam" id="PF06203">
    <property type="entry name" value="CCT"/>
    <property type="match status" value="1"/>
</dbReference>
<dbReference type="GO" id="GO:0005634">
    <property type="term" value="C:nucleus"/>
    <property type="evidence" value="ECO:0007669"/>
    <property type="project" value="UniProtKB-SubCell"/>
</dbReference>
<reference evidence="12" key="2">
    <citation type="submission" date="2019-07" db="EMBL/GenBank/DDBJ databases">
        <authorList>
            <person name="Yang Y."/>
            <person name="Bocs S."/>
            <person name="Baudouin L."/>
        </authorList>
    </citation>
    <scope>NUCLEOTIDE SEQUENCE</scope>
    <source>
        <tissue evidence="12">Spear leaf of Hainan Tall coconut</tissue>
    </source>
</reference>
<keyword evidence="13" id="KW-1185">Reference proteome</keyword>
<evidence type="ECO:0000259" key="10">
    <source>
        <dbReference type="PROSITE" id="PS50119"/>
    </source>
</evidence>
<feature type="domain" description="CCT" evidence="11">
    <location>
        <begin position="368"/>
        <end position="410"/>
    </location>
</feature>
<dbReference type="GO" id="GO:0006355">
    <property type="term" value="P:regulation of DNA-templated transcription"/>
    <property type="evidence" value="ECO:0007669"/>
    <property type="project" value="TreeGrafter"/>
</dbReference>
<evidence type="ECO:0000256" key="6">
    <source>
        <dbReference type="ARBA" id="ARBA00023242"/>
    </source>
</evidence>
<dbReference type="OrthoDB" id="153872at2759"/>
<evidence type="ECO:0000256" key="7">
    <source>
        <dbReference type="PROSITE-ProRule" id="PRU00024"/>
    </source>
</evidence>
<dbReference type="Proteomes" id="UP000797356">
    <property type="component" value="Chromosome 2"/>
</dbReference>
<sequence length="425" mass="45938">MSHHSDEQRSAGVLSAKTARVCDGCLRRRARWYCAADDAFLCMACDASVHSANPLALRHHRLRLKISFSSSSSTSPPLSSNSDDVLPPWLHGFKRRTRTPRVKPSPAGPPKLEPLVPDLEADEKLHAEEEHLLYRVPIFDPVLAEFCSPPATNDASTLTDEAKPVAELQEHAHVPAPGAAAGGLAGFQPSDLDLAEFAANVEALLGRGLDDGTFCIDGLGLIDSAKDDDKGRVKVELDIDAGGGSDVVACNEDMEIDLSRETLDLDFGRRSPGEEHEEQKVAEEAAMASGGGGGVETAAAGRGMILSLDYEAVIASWSCNGCSPWTDGERPQFNLDDFMMMMWSGGSVGGKVAPVYGEVGMAAGNGGREARVTRYREKRRTRLFSKKIRYEVRKLNAEKRPRMKGRFVKRAAFSAARPAAAPFTF</sequence>
<comment type="similarity">
    <text evidence="2">Belongs to the CONSTANS family.</text>
</comment>
<name>A0A8K0HZ23_COCNU</name>
<keyword evidence="5" id="KW-0862">Zinc</keyword>
<feature type="region of interest" description="Disordered" evidence="9">
    <location>
        <begin position="95"/>
        <end position="115"/>
    </location>
</feature>
<evidence type="ECO:0000313" key="13">
    <source>
        <dbReference type="Proteomes" id="UP000797356"/>
    </source>
</evidence>
<dbReference type="PROSITE" id="PS51017">
    <property type="entry name" value="CCT"/>
    <property type="match status" value="1"/>
</dbReference>
<evidence type="ECO:0000256" key="4">
    <source>
        <dbReference type="ARBA" id="ARBA00022771"/>
    </source>
</evidence>
<organism evidence="12 13">
    <name type="scientific">Cocos nucifera</name>
    <name type="common">Coconut palm</name>
    <dbReference type="NCBI Taxonomy" id="13894"/>
    <lineage>
        <taxon>Eukaryota</taxon>
        <taxon>Viridiplantae</taxon>
        <taxon>Streptophyta</taxon>
        <taxon>Embryophyta</taxon>
        <taxon>Tracheophyta</taxon>
        <taxon>Spermatophyta</taxon>
        <taxon>Magnoliopsida</taxon>
        <taxon>Liliopsida</taxon>
        <taxon>Arecaceae</taxon>
        <taxon>Arecoideae</taxon>
        <taxon>Cocoseae</taxon>
        <taxon>Attaleinae</taxon>
        <taxon>Cocos</taxon>
    </lineage>
</organism>
<evidence type="ECO:0000256" key="3">
    <source>
        <dbReference type="ARBA" id="ARBA00022723"/>
    </source>
</evidence>
<accession>A0A8K0HZ23</accession>
<dbReference type="InterPro" id="IPR049808">
    <property type="entry name" value="CONSTANS-like_Bbox1"/>
</dbReference>
<dbReference type="AlphaFoldDB" id="A0A8K0HZ23"/>
<evidence type="ECO:0000256" key="5">
    <source>
        <dbReference type="ARBA" id="ARBA00022833"/>
    </source>
</evidence>
<evidence type="ECO:0000259" key="11">
    <source>
        <dbReference type="PROSITE" id="PS51017"/>
    </source>
</evidence>
<dbReference type="PANTHER" id="PTHR31874:SF1">
    <property type="entry name" value="ZINC FINGER PROTEIN CONSTANS-LIKE 6"/>
    <property type="match status" value="1"/>
</dbReference>
<keyword evidence="4 7" id="KW-0863">Zinc-finger</keyword>
<proteinExistence type="inferred from homology"/>
<dbReference type="InterPro" id="IPR052453">
    <property type="entry name" value="CONSTANS-like_ZF"/>
</dbReference>
<dbReference type="InterPro" id="IPR010402">
    <property type="entry name" value="CCT_domain"/>
</dbReference>
<evidence type="ECO:0000256" key="1">
    <source>
        <dbReference type="ARBA" id="ARBA00004123"/>
    </source>
</evidence>
<dbReference type="InterPro" id="IPR000315">
    <property type="entry name" value="Znf_B-box"/>
</dbReference>
<comment type="caution">
    <text evidence="12">The sequence shown here is derived from an EMBL/GenBank/DDBJ whole genome shotgun (WGS) entry which is preliminary data.</text>
</comment>
<protein>
    <submittedName>
        <fullName evidence="12">Zinc finger protein CONSTANS-LIKE 16</fullName>
    </submittedName>
</protein>
<keyword evidence="3" id="KW-0479">Metal-binding</keyword>
<dbReference type="EMBL" id="CM017873">
    <property type="protein sequence ID" value="KAG1330552.1"/>
    <property type="molecule type" value="Genomic_DNA"/>
</dbReference>
<dbReference type="PANTHER" id="PTHR31874">
    <property type="entry name" value="CCT MOTIF FAMILY PROTEIN, EXPRESSED"/>
    <property type="match status" value="1"/>
</dbReference>
<dbReference type="CDD" id="cd19821">
    <property type="entry name" value="Bbox1_BBX-like"/>
    <property type="match status" value="1"/>
</dbReference>
<gene>
    <name evidence="12" type="ORF">COCNU_02G005200</name>
</gene>
<comment type="subcellular location">
    <subcellularLocation>
        <location evidence="1 8">Nucleus</location>
    </subcellularLocation>
</comment>
<dbReference type="PROSITE" id="PS50119">
    <property type="entry name" value="ZF_BBOX"/>
    <property type="match status" value="1"/>
</dbReference>
<evidence type="ECO:0000256" key="2">
    <source>
        <dbReference type="ARBA" id="ARBA00010024"/>
    </source>
</evidence>
<evidence type="ECO:0000313" key="12">
    <source>
        <dbReference type="EMBL" id="KAG1330552.1"/>
    </source>
</evidence>
<evidence type="ECO:0000256" key="8">
    <source>
        <dbReference type="PROSITE-ProRule" id="PRU00357"/>
    </source>
</evidence>
<dbReference type="GO" id="GO:0008270">
    <property type="term" value="F:zinc ion binding"/>
    <property type="evidence" value="ECO:0007669"/>
    <property type="project" value="UniProtKB-KW"/>
</dbReference>
<reference evidence="12" key="1">
    <citation type="journal article" date="2017" name="Gigascience">
        <title>The genome draft of coconut (Cocos nucifera).</title>
        <authorList>
            <person name="Xiao Y."/>
            <person name="Xu P."/>
            <person name="Fan H."/>
            <person name="Baudouin L."/>
            <person name="Xia W."/>
            <person name="Bocs S."/>
            <person name="Xu J."/>
            <person name="Li Q."/>
            <person name="Guo A."/>
            <person name="Zhou L."/>
            <person name="Li J."/>
            <person name="Wu Y."/>
            <person name="Ma Z."/>
            <person name="Armero A."/>
            <person name="Issali A.E."/>
            <person name="Liu N."/>
            <person name="Peng M."/>
            <person name="Yang Y."/>
        </authorList>
    </citation>
    <scope>NUCLEOTIDE SEQUENCE</scope>
    <source>
        <tissue evidence="12">Spear leaf of Hainan Tall coconut</tissue>
    </source>
</reference>
<dbReference type="SMART" id="SM00336">
    <property type="entry name" value="BBOX"/>
    <property type="match status" value="1"/>
</dbReference>
<evidence type="ECO:0000256" key="9">
    <source>
        <dbReference type="SAM" id="MobiDB-lite"/>
    </source>
</evidence>
<keyword evidence="6 8" id="KW-0539">Nucleus</keyword>
<feature type="domain" description="B box-type" evidence="10">
    <location>
        <begin position="17"/>
        <end position="64"/>
    </location>
</feature>
<dbReference type="Pfam" id="PF00643">
    <property type="entry name" value="zf-B_box"/>
    <property type="match status" value="1"/>
</dbReference>